<proteinExistence type="predicted"/>
<name>A0A5D4SR73_9BACI</name>
<dbReference type="AlphaFoldDB" id="A0A5D4SR73"/>
<organism evidence="1 2">
    <name type="scientific">Sutcliffiella horikoshii</name>
    <dbReference type="NCBI Taxonomy" id="79883"/>
    <lineage>
        <taxon>Bacteria</taxon>
        <taxon>Bacillati</taxon>
        <taxon>Bacillota</taxon>
        <taxon>Bacilli</taxon>
        <taxon>Bacillales</taxon>
        <taxon>Bacillaceae</taxon>
        <taxon>Sutcliffiella</taxon>
    </lineage>
</organism>
<comment type="caution">
    <text evidence="1">The sequence shown here is derived from an EMBL/GenBank/DDBJ whole genome shotgun (WGS) entry which is preliminary data.</text>
</comment>
<evidence type="ECO:0000313" key="1">
    <source>
        <dbReference type="EMBL" id="TYS65847.1"/>
    </source>
</evidence>
<gene>
    <name evidence="1" type="ORF">FZC75_20725</name>
</gene>
<protein>
    <submittedName>
        <fullName evidence="1">Uncharacterized protein</fullName>
    </submittedName>
</protein>
<accession>A0A5D4SR73</accession>
<dbReference type="OrthoDB" id="2454083at2"/>
<evidence type="ECO:0000313" key="2">
    <source>
        <dbReference type="Proteomes" id="UP000324517"/>
    </source>
</evidence>
<reference evidence="1 2" key="1">
    <citation type="submission" date="2019-08" db="EMBL/GenBank/DDBJ databases">
        <title>Bacillus genomes from the desert of Cuatro Cienegas, Coahuila.</title>
        <authorList>
            <person name="Olmedo-Alvarez G."/>
        </authorList>
    </citation>
    <scope>NUCLEOTIDE SEQUENCE [LARGE SCALE GENOMIC DNA]</scope>
    <source>
        <strain evidence="1 2">CH98b_3T</strain>
    </source>
</reference>
<dbReference type="Proteomes" id="UP000324517">
    <property type="component" value="Unassembled WGS sequence"/>
</dbReference>
<sequence length="92" mass="11063">MQEESRLVELYKLLWNNRSMEFLVGGDQKELLEQAIRRELKDELTHPRTRKQPMDKYYLAVKRIVESKLNATEQILLIKEFTLVLEEIKKES</sequence>
<dbReference type="EMBL" id="VTET01000016">
    <property type="protein sequence ID" value="TYS65847.1"/>
    <property type="molecule type" value="Genomic_DNA"/>
</dbReference>
<dbReference type="RefSeq" id="WP_148980520.1">
    <property type="nucleotide sequence ID" value="NZ_JBNILM010000016.1"/>
</dbReference>